<name>A0ABW2WN30_9ACTN</name>
<dbReference type="Proteomes" id="UP001596915">
    <property type="component" value="Unassembled WGS sequence"/>
</dbReference>
<sequence>MAFQRSSNRRGHHRVLPGRTGRPESSEGSGERDGGVRQGPGGHGGSARPKDLLGPGAARAADRAPSADAGGARQADREGAFPAEVFEGLRKSGVLGATVPQELGGLGVSSLHDVCLALTTVAEADASTALALHMQLSRGLTLTHEWRHGDERARALAGRLLRGMGSGEAVVCTTVKDAGGGRVVTRLRPAEDGGWLLSGRKTLASMAPIATDFVVSARVEVAGVTRSAAAVLSRRTPGLTVLDNWDGLGMRASGSVDVLLEDCPVRQEDVFLRGPVGERDDAALAGQTVSSITMLGIYVGVAQAARDHVVAELTRRGGAPGAGVRTLLAEIEARLHALRTTVAGTLVVADHLAYEFDGDPLERGRRMMFDFQRAKLTVNRLAPEIVGDCVTVIGGASYSGAHPLARLSRDVRAGAFMHPFTYPDAVDWLSDAALGGPKD</sequence>
<evidence type="ECO:0000313" key="7">
    <source>
        <dbReference type="EMBL" id="MFD0622303.1"/>
    </source>
</evidence>
<dbReference type="Pfam" id="PF02771">
    <property type="entry name" value="Acyl-CoA_dh_N"/>
    <property type="match status" value="1"/>
</dbReference>
<dbReference type="InterPro" id="IPR013786">
    <property type="entry name" value="AcylCoA_DH/ox_N"/>
</dbReference>
<evidence type="ECO:0000259" key="4">
    <source>
        <dbReference type="Pfam" id="PF02770"/>
    </source>
</evidence>
<dbReference type="Pfam" id="PF08028">
    <property type="entry name" value="Acyl-CoA_dh_2"/>
    <property type="match status" value="1"/>
</dbReference>
<keyword evidence="1" id="KW-0285">Flavoprotein</keyword>
<gene>
    <name evidence="7" type="ORF">ACFQ2K_05140</name>
</gene>
<accession>A0ABW2WN30</accession>
<dbReference type="SUPFAM" id="SSF47203">
    <property type="entry name" value="Acyl-CoA dehydrogenase C-terminal domain-like"/>
    <property type="match status" value="1"/>
</dbReference>
<dbReference type="PANTHER" id="PTHR43884:SF25">
    <property type="entry name" value="ACYL-COA DEHYDROGENASE YDBM-RELATED"/>
    <property type="match status" value="1"/>
</dbReference>
<feature type="region of interest" description="Disordered" evidence="3">
    <location>
        <begin position="1"/>
        <end position="77"/>
    </location>
</feature>
<evidence type="ECO:0000313" key="8">
    <source>
        <dbReference type="Proteomes" id="UP001596915"/>
    </source>
</evidence>
<dbReference type="PANTHER" id="PTHR43884">
    <property type="entry name" value="ACYL-COA DEHYDROGENASE"/>
    <property type="match status" value="1"/>
</dbReference>
<dbReference type="EC" id="1.-.-.-" evidence="7"/>
<dbReference type="Gene3D" id="1.10.540.10">
    <property type="entry name" value="Acyl-CoA dehydrogenase/oxidase, N-terminal domain"/>
    <property type="match status" value="1"/>
</dbReference>
<feature type="compositionally biased region" description="Gly residues" evidence="3">
    <location>
        <begin position="36"/>
        <end position="45"/>
    </location>
</feature>
<dbReference type="PIRSF" id="PIRSF016578">
    <property type="entry name" value="HsaA"/>
    <property type="match status" value="1"/>
</dbReference>
<dbReference type="InterPro" id="IPR013107">
    <property type="entry name" value="Acyl-CoA_DH_C"/>
</dbReference>
<dbReference type="InterPro" id="IPR037069">
    <property type="entry name" value="AcylCoA_DH/ox_N_sf"/>
</dbReference>
<feature type="compositionally biased region" description="Basic residues" evidence="3">
    <location>
        <begin position="7"/>
        <end position="16"/>
    </location>
</feature>
<dbReference type="Pfam" id="PF02770">
    <property type="entry name" value="Acyl-CoA_dh_M"/>
    <property type="match status" value="1"/>
</dbReference>
<protein>
    <submittedName>
        <fullName evidence="7">Acyl-CoA dehydrogenase family protein</fullName>
        <ecNumber evidence="7">1.-.-.-</ecNumber>
    </submittedName>
</protein>
<dbReference type="CDD" id="cd00567">
    <property type="entry name" value="ACAD"/>
    <property type="match status" value="1"/>
</dbReference>
<dbReference type="Gene3D" id="1.20.140.10">
    <property type="entry name" value="Butyryl-CoA Dehydrogenase, subunit A, domain 3"/>
    <property type="match status" value="1"/>
</dbReference>
<dbReference type="Gene3D" id="2.40.110.10">
    <property type="entry name" value="Butyryl-CoA Dehydrogenase, subunit A, domain 2"/>
    <property type="match status" value="1"/>
</dbReference>
<evidence type="ECO:0000256" key="3">
    <source>
        <dbReference type="SAM" id="MobiDB-lite"/>
    </source>
</evidence>
<organism evidence="7 8">
    <name type="scientific">Streptomyces sanglieri</name>
    <dbReference type="NCBI Taxonomy" id="193460"/>
    <lineage>
        <taxon>Bacteria</taxon>
        <taxon>Bacillati</taxon>
        <taxon>Actinomycetota</taxon>
        <taxon>Actinomycetes</taxon>
        <taxon>Kitasatosporales</taxon>
        <taxon>Streptomycetaceae</taxon>
        <taxon>Streptomyces</taxon>
    </lineage>
</organism>
<dbReference type="SUPFAM" id="SSF56645">
    <property type="entry name" value="Acyl-CoA dehydrogenase NM domain-like"/>
    <property type="match status" value="1"/>
</dbReference>
<evidence type="ECO:0000259" key="6">
    <source>
        <dbReference type="Pfam" id="PF08028"/>
    </source>
</evidence>
<comment type="caution">
    <text evidence="7">The sequence shown here is derived from an EMBL/GenBank/DDBJ whole genome shotgun (WGS) entry which is preliminary data.</text>
</comment>
<feature type="compositionally biased region" description="Basic and acidic residues" evidence="3">
    <location>
        <begin position="21"/>
        <end position="35"/>
    </location>
</feature>
<feature type="domain" description="Acyl-CoA dehydrogenase/oxidase N-terminal" evidence="5">
    <location>
        <begin position="72"/>
        <end position="140"/>
    </location>
</feature>
<reference evidence="8" key="1">
    <citation type="journal article" date="2019" name="Int. J. Syst. Evol. Microbiol.">
        <title>The Global Catalogue of Microorganisms (GCM) 10K type strain sequencing project: providing services to taxonomists for standard genome sequencing and annotation.</title>
        <authorList>
            <consortium name="The Broad Institute Genomics Platform"/>
            <consortium name="The Broad Institute Genome Sequencing Center for Infectious Disease"/>
            <person name="Wu L."/>
            <person name="Ma J."/>
        </authorList>
    </citation>
    <scope>NUCLEOTIDE SEQUENCE [LARGE SCALE GENOMIC DNA]</scope>
    <source>
        <strain evidence="8">JCM 12607</strain>
    </source>
</reference>
<evidence type="ECO:0000256" key="2">
    <source>
        <dbReference type="ARBA" id="ARBA00023002"/>
    </source>
</evidence>
<dbReference type="EMBL" id="JBHTGL010000005">
    <property type="protein sequence ID" value="MFD0622303.1"/>
    <property type="molecule type" value="Genomic_DNA"/>
</dbReference>
<evidence type="ECO:0000256" key="1">
    <source>
        <dbReference type="ARBA" id="ARBA00022630"/>
    </source>
</evidence>
<dbReference type="InterPro" id="IPR036250">
    <property type="entry name" value="AcylCo_DH-like_C"/>
</dbReference>
<evidence type="ECO:0000259" key="5">
    <source>
        <dbReference type="Pfam" id="PF02771"/>
    </source>
</evidence>
<feature type="compositionally biased region" description="Low complexity" evidence="3">
    <location>
        <begin position="54"/>
        <end position="73"/>
    </location>
</feature>
<keyword evidence="8" id="KW-1185">Reference proteome</keyword>
<feature type="domain" description="Acyl-CoA dehydrogenase C-terminal" evidence="6">
    <location>
        <begin position="298"/>
        <end position="415"/>
    </location>
</feature>
<dbReference type="InterPro" id="IPR009100">
    <property type="entry name" value="AcylCoA_DH/oxidase_NM_dom_sf"/>
</dbReference>
<dbReference type="InterPro" id="IPR006091">
    <property type="entry name" value="Acyl-CoA_Oxase/DH_mid-dom"/>
</dbReference>
<feature type="domain" description="Acyl-CoA oxidase/dehydrogenase middle" evidence="4">
    <location>
        <begin position="185"/>
        <end position="263"/>
    </location>
</feature>
<keyword evidence="2 7" id="KW-0560">Oxidoreductase</keyword>
<proteinExistence type="predicted"/>
<dbReference type="GO" id="GO:0016491">
    <property type="term" value="F:oxidoreductase activity"/>
    <property type="evidence" value="ECO:0007669"/>
    <property type="project" value="UniProtKB-KW"/>
</dbReference>
<dbReference type="InterPro" id="IPR046373">
    <property type="entry name" value="Acyl-CoA_Oxase/DH_mid-dom_sf"/>
</dbReference>